<evidence type="ECO:0000256" key="1">
    <source>
        <dbReference type="ARBA" id="ARBA00005593"/>
    </source>
</evidence>
<evidence type="ECO:0000313" key="4">
    <source>
        <dbReference type="Proteomes" id="UP000794436"/>
    </source>
</evidence>
<feature type="region of interest" description="Disordered" evidence="2">
    <location>
        <begin position="104"/>
        <end position="127"/>
    </location>
</feature>
<dbReference type="Gene3D" id="3.30.519.10">
    <property type="entry name" value="Guanine Nucleotide Dissociation Inhibitor, domain 2"/>
    <property type="match status" value="1"/>
</dbReference>
<feature type="compositionally biased region" description="Basic and acidic residues" evidence="2">
    <location>
        <begin position="104"/>
        <end position="118"/>
    </location>
</feature>
<dbReference type="Gene3D" id="3.50.50.60">
    <property type="entry name" value="FAD/NAD(P)-binding domain"/>
    <property type="match status" value="1"/>
</dbReference>
<dbReference type="GO" id="GO:0005968">
    <property type="term" value="C:Rab-protein geranylgeranyltransferase complex"/>
    <property type="evidence" value="ECO:0007669"/>
    <property type="project" value="TreeGrafter"/>
</dbReference>
<dbReference type="SUPFAM" id="SSF51905">
    <property type="entry name" value="FAD/NAD(P)-binding domain"/>
    <property type="match status" value="1"/>
</dbReference>
<sequence>MALYHVTNVYIEEESRRNGLEGDGGRLRGLTALEKLTMDATLLETEYDAVVVGTGMAEAILAGALARVGKKVLHLDQNDYYGSNYASFPLEQFLRWTRNEDITPRRFDEDDDAPKKPLEASAPSETSTATRVLPMKSSFQCHLVEEGFSEHVSEELQQAMKKKSSQFSIDVNPRLVLSSEEIVQILITSGVGRYLEFAAIERTYVHFQDAKDKDNTTVDTVWDVPCSKKDVFSSKLLGMVEKRMLMKFLQFVADYGETHIRGDDVKSKNERELALGRSLKRPQNKANQVDAVDSAVLEFLDRPFQELLSKHFKLSTKLQEVVVYCVALASFPVDAPSDSAHAQVQQMTAREGLAAVYRFVASIGRFTGNAFLVPLYGVSEITQSFCRLCAVYGGIYVLRAPIDGFVVDEETQALCGIRCTDGAVIKAKNVITNASYLASFEKEHTPVAQVLRGVFVLDRSLRLDMNRFMVVIPPRDAGLDNPFAIQIIQLDRGAYVCPEGQFLVQITTPLPAQWQSNKEKQQALMDAVIKRLVQSAMAQRNATKKTQSADETEGEEKAQDDLPEEWASWIVWKAVFAMDHHLAHHTASPSDAGEESAAARPEGLPANLWVTETAFGGNKSANPLEIHLESASLNARVIFEQLCPNEEFLPKSASAEQAEQEEEDEDDVVLQAAQKLAKQADLIATSAVETAGEQSEAEPESVEQQGETSQPIAPESAVKAD</sequence>
<gene>
    <name evidence="3" type="ORF">Poli38472_001148</name>
</gene>
<dbReference type="PANTHER" id="PTHR11787">
    <property type="entry name" value="RAB GDP-DISSOCIATION INHIBITOR"/>
    <property type="match status" value="1"/>
</dbReference>
<dbReference type="GO" id="GO:0016192">
    <property type="term" value="P:vesicle-mediated transport"/>
    <property type="evidence" value="ECO:0007669"/>
    <property type="project" value="TreeGrafter"/>
</dbReference>
<dbReference type="GO" id="GO:0005634">
    <property type="term" value="C:nucleus"/>
    <property type="evidence" value="ECO:0007669"/>
    <property type="project" value="TreeGrafter"/>
</dbReference>
<dbReference type="PANTHER" id="PTHR11787:SF4">
    <property type="entry name" value="CHM, RAB ESCORT PROTEIN 1"/>
    <property type="match status" value="1"/>
</dbReference>
<organism evidence="3 4">
    <name type="scientific">Pythium oligandrum</name>
    <name type="common">Mycoparasitic fungus</name>
    <dbReference type="NCBI Taxonomy" id="41045"/>
    <lineage>
        <taxon>Eukaryota</taxon>
        <taxon>Sar</taxon>
        <taxon>Stramenopiles</taxon>
        <taxon>Oomycota</taxon>
        <taxon>Peronosporomycetes</taxon>
        <taxon>Pythiales</taxon>
        <taxon>Pythiaceae</taxon>
        <taxon>Pythium</taxon>
    </lineage>
</organism>
<evidence type="ECO:0000313" key="3">
    <source>
        <dbReference type="EMBL" id="TMW68992.1"/>
    </source>
</evidence>
<evidence type="ECO:0000256" key="2">
    <source>
        <dbReference type="SAM" id="MobiDB-lite"/>
    </source>
</evidence>
<dbReference type="AlphaFoldDB" id="A0A8K1CSD1"/>
<reference evidence="3" key="1">
    <citation type="submission" date="2019-03" db="EMBL/GenBank/DDBJ databases">
        <title>Long read genome sequence of the mycoparasitic Pythium oligandrum ATCC 38472 isolated from sugarbeet rhizosphere.</title>
        <authorList>
            <person name="Gaulin E."/>
        </authorList>
    </citation>
    <scope>NUCLEOTIDE SEQUENCE</scope>
    <source>
        <strain evidence="3">ATCC 38472_TT</strain>
    </source>
</reference>
<feature type="region of interest" description="Disordered" evidence="2">
    <location>
        <begin position="686"/>
        <end position="721"/>
    </location>
</feature>
<comment type="caution">
    <text evidence="3">The sequence shown here is derived from an EMBL/GenBank/DDBJ whole genome shotgun (WGS) entry which is preliminary data.</text>
</comment>
<accession>A0A8K1CSD1</accession>
<dbReference type="InterPro" id="IPR036188">
    <property type="entry name" value="FAD/NAD-bd_sf"/>
</dbReference>
<keyword evidence="4" id="KW-1185">Reference proteome</keyword>
<proteinExistence type="inferred from homology"/>
<feature type="compositionally biased region" description="Polar residues" evidence="2">
    <location>
        <begin position="702"/>
        <end position="711"/>
    </location>
</feature>
<comment type="similarity">
    <text evidence="1">Belongs to the Rab GDI family.</text>
</comment>
<dbReference type="OrthoDB" id="9446342at2759"/>
<dbReference type="GO" id="GO:0007264">
    <property type="term" value="P:small GTPase-mediated signal transduction"/>
    <property type="evidence" value="ECO:0007669"/>
    <property type="project" value="InterPro"/>
</dbReference>
<name>A0A8K1CSD1_PYTOL</name>
<dbReference type="Proteomes" id="UP000794436">
    <property type="component" value="Unassembled WGS sequence"/>
</dbReference>
<dbReference type="EMBL" id="SPLM01000001">
    <property type="protein sequence ID" value="TMW68992.1"/>
    <property type="molecule type" value="Genomic_DNA"/>
</dbReference>
<evidence type="ECO:0008006" key="5">
    <source>
        <dbReference type="Google" id="ProtNLM"/>
    </source>
</evidence>
<dbReference type="Gene3D" id="1.10.405.10">
    <property type="entry name" value="Guanine Nucleotide Dissociation Inhibitor, domain 1"/>
    <property type="match status" value="1"/>
</dbReference>
<dbReference type="GO" id="GO:0005829">
    <property type="term" value="C:cytosol"/>
    <property type="evidence" value="ECO:0007669"/>
    <property type="project" value="TreeGrafter"/>
</dbReference>
<dbReference type="InterPro" id="IPR018203">
    <property type="entry name" value="GDP_dissociation_inhibitor"/>
</dbReference>
<dbReference type="PRINTS" id="PR00891">
    <property type="entry name" value="RABGDIREP"/>
</dbReference>
<feature type="region of interest" description="Disordered" evidence="2">
    <location>
        <begin position="539"/>
        <end position="561"/>
    </location>
</feature>
<dbReference type="Pfam" id="PF00996">
    <property type="entry name" value="GDI"/>
    <property type="match status" value="3"/>
</dbReference>
<dbReference type="GO" id="GO:0005092">
    <property type="term" value="F:GDP-dissociation inhibitor activity"/>
    <property type="evidence" value="ECO:0007669"/>
    <property type="project" value="InterPro"/>
</dbReference>
<protein>
    <recommendedName>
        <fullName evidence="5">Rab proteins geranylgeranyltransferase component</fullName>
    </recommendedName>
</protein>